<reference evidence="3" key="1">
    <citation type="journal article" date="2016" name="Nat. Biotechnol.">
        <title>Sequencing wild and cultivated cassava and related species reveals extensive interspecific hybridization and genetic diversity.</title>
        <authorList>
            <person name="Bredeson J.V."/>
            <person name="Lyons J.B."/>
            <person name="Prochnik S.E."/>
            <person name="Wu G.A."/>
            <person name="Ha C.M."/>
            <person name="Edsinger-Gonzales E."/>
            <person name="Grimwood J."/>
            <person name="Schmutz J."/>
            <person name="Rabbi I.Y."/>
            <person name="Egesi C."/>
            <person name="Nauluvula P."/>
            <person name="Lebot V."/>
            <person name="Ndunguru J."/>
            <person name="Mkamilo G."/>
            <person name="Bart R.S."/>
            <person name="Setter T.L."/>
            <person name="Gleadow R.M."/>
            <person name="Kulakow P."/>
            <person name="Ferguson M.E."/>
            <person name="Rounsley S."/>
            <person name="Rokhsar D.S."/>
        </authorList>
    </citation>
    <scope>NUCLEOTIDE SEQUENCE [LARGE SCALE GENOMIC DNA]</scope>
    <source>
        <strain evidence="3">cv. AM560-2</strain>
    </source>
</reference>
<feature type="region of interest" description="Disordered" evidence="1">
    <location>
        <begin position="24"/>
        <end position="67"/>
    </location>
</feature>
<comment type="caution">
    <text evidence="2">The sequence shown here is derived from an EMBL/GenBank/DDBJ whole genome shotgun (WGS) entry which is preliminary data.</text>
</comment>
<evidence type="ECO:0000313" key="3">
    <source>
        <dbReference type="Proteomes" id="UP000091857"/>
    </source>
</evidence>
<gene>
    <name evidence="2" type="ORF">MANES_05G197800v8</name>
</gene>
<keyword evidence="3" id="KW-1185">Reference proteome</keyword>
<evidence type="ECO:0000256" key="1">
    <source>
        <dbReference type="SAM" id="MobiDB-lite"/>
    </source>
</evidence>
<protein>
    <submittedName>
        <fullName evidence="2">Uncharacterized protein</fullName>
    </submittedName>
</protein>
<dbReference type="PANTHER" id="PTHR33641:SF16">
    <property type="entry name" value="AVR9_CF-9 RAPIDLY ELICITED PROTEIN"/>
    <property type="match status" value="1"/>
</dbReference>
<sequence>MMMSMFSSFDAFCKEFYEQKVKFSGVSSTRNERSKATAVESMKKKGMEKKSSPSSENVKESLKQQRKPRFAPELDGVHCFETILPY</sequence>
<dbReference type="EMBL" id="CM004391">
    <property type="protein sequence ID" value="OAY51231.1"/>
    <property type="molecule type" value="Genomic_DNA"/>
</dbReference>
<feature type="compositionally biased region" description="Basic and acidic residues" evidence="1">
    <location>
        <begin position="30"/>
        <end position="63"/>
    </location>
</feature>
<evidence type="ECO:0000313" key="2">
    <source>
        <dbReference type="EMBL" id="OAY51231.1"/>
    </source>
</evidence>
<proteinExistence type="predicted"/>
<organism evidence="2 3">
    <name type="scientific">Manihot esculenta</name>
    <name type="common">Cassava</name>
    <name type="synonym">Jatropha manihot</name>
    <dbReference type="NCBI Taxonomy" id="3983"/>
    <lineage>
        <taxon>Eukaryota</taxon>
        <taxon>Viridiplantae</taxon>
        <taxon>Streptophyta</taxon>
        <taxon>Embryophyta</taxon>
        <taxon>Tracheophyta</taxon>
        <taxon>Spermatophyta</taxon>
        <taxon>Magnoliopsida</taxon>
        <taxon>eudicotyledons</taxon>
        <taxon>Gunneridae</taxon>
        <taxon>Pentapetalae</taxon>
        <taxon>rosids</taxon>
        <taxon>fabids</taxon>
        <taxon>Malpighiales</taxon>
        <taxon>Euphorbiaceae</taxon>
        <taxon>Crotonoideae</taxon>
        <taxon>Manihoteae</taxon>
        <taxon>Manihot</taxon>
    </lineage>
</organism>
<dbReference type="OMA" id="TSFWAPS"/>
<dbReference type="Proteomes" id="UP000091857">
    <property type="component" value="Chromosome 5"/>
</dbReference>
<accession>A0A2C9VY19</accession>
<dbReference type="AlphaFoldDB" id="A0A2C9VY19"/>
<name>A0A2C9VY19_MANES</name>
<dbReference type="Gramene" id="Manes.05G197800.2.v8.1">
    <property type="protein sequence ID" value="Manes.05G197800.2.v8.1.CDS.1"/>
    <property type="gene ID" value="Manes.05G197800.v8.1"/>
</dbReference>
<dbReference type="Gramene" id="Manes.05G197800.1.v8.1">
    <property type="protein sequence ID" value="Manes.05G197800.1.v8.1.CDS.1"/>
    <property type="gene ID" value="Manes.05G197800.v8.1"/>
</dbReference>
<dbReference type="PANTHER" id="PTHR33641">
    <property type="entry name" value="OS06G0133500 PROTEIN"/>
    <property type="match status" value="1"/>
</dbReference>